<protein>
    <recommendedName>
        <fullName evidence="2">C3H1-type domain-containing protein</fullName>
    </recommendedName>
</protein>
<comment type="caution">
    <text evidence="3">The sequence shown here is derived from an EMBL/GenBank/DDBJ whole genome shotgun (WGS) entry which is preliminary data.</text>
</comment>
<dbReference type="PANTHER" id="PTHR45774:SF3">
    <property type="entry name" value="BTB (POZ) DOMAIN-CONTAINING 2B-RELATED"/>
    <property type="match status" value="1"/>
</dbReference>
<reference evidence="3" key="1">
    <citation type="submission" date="2023-07" db="EMBL/GenBank/DDBJ databases">
        <title>Chromosome-level genome assembly of Artemia franciscana.</title>
        <authorList>
            <person name="Jo E."/>
        </authorList>
    </citation>
    <scope>NUCLEOTIDE SEQUENCE</scope>
    <source>
        <tissue evidence="3">Whole body</tissue>
    </source>
</reference>
<keyword evidence="1" id="KW-0863">Zinc-finger</keyword>
<feature type="zinc finger region" description="C3H1-type" evidence="1">
    <location>
        <begin position="564"/>
        <end position="586"/>
    </location>
</feature>
<gene>
    <name evidence="3" type="ORF">QYM36_018619</name>
</gene>
<dbReference type="InterPro" id="IPR000571">
    <property type="entry name" value="Znf_CCCH"/>
</dbReference>
<dbReference type="PANTHER" id="PTHR45774">
    <property type="entry name" value="BTB/POZ DOMAIN-CONTAINING"/>
    <property type="match status" value="1"/>
</dbReference>
<name>A0AA88HC15_ARTSF</name>
<dbReference type="GO" id="GO:0022008">
    <property type="term" value="P:neurogenesis"/>
    <property type="evidence" value="ECO:0007669"/>
    <property type="project" value="TreeGrafter"/>
</dbReference>
<evidence type="ECO:0000259" key="2">
    <source>
        <dbReference type="PROSITE" id="PS50103"/>
    </source>
</evidence>
<feature type="domain" description="C3H1-type" evidence="2">
    <location>
        <begin position="564"/>
        <end position="586"/>
    </location>
</feature>
<keyword evidence="4" id="KW-1185">Reference proteome</keyword>
<organism evidence="3 4">
    <name type="scientific">Artemia franciscana</name>
    <name type="common">Brine shrimp</name>
    <name type="synonym">Artemia sanfranciscana</name>
    <dbReference type="NCBI Taxonomy" id="6661"/>
    <lineage>
        <taxon>Eukaryota</taxon>
        <taxon>Metazoa</taxon>
        <taxon>Ecdysozoa</taxon>
        <taxon>Arthropoda</taxon>
        <taxon>Crustacea</taxon>
        <taxon>Branchiopoda</taxon>
        <taxon>Anostraca</taxon>
        <taxon>Artemiidae</taxon>
        <taxon>Artemia</taxon>
    </lineage>
</organism>
<dbReference type="Proteomes" id="UP001187531">
    <property type="component" value="Unassembled WGS sequence"/>
</dbReference>
<dbReference type="EMBL" id="JAVRJZ010000171">
    <property type="protein sequence ID" value="KAK2702781.1"/>
    <property type="molecule type" value="Genomic_DNA"/>
</dbReference>
<accession>A0AA88HC15</accession>
<proteinExistence type="predicted"/>
<dbReference type="GO" id="GO:0008270">
    <property type="term" value="F:zinc ion binding"/>
    <property type="evidence" value="ECO:0007669"/>
    <property type="project" value="UniProtKB-KW"/>
</dbReference>
<dbReference type="GO" id="GO:0005829">
    <property type="term" value="C:cytosol"/>
    <property type="evidence" value="ECO:0007669"/>
    <property type="project" value="TreeGrafter"/>
</dbReference>
<sequence length="586" mass="67052">MVNNKTNSSIALWSEMEPMGKSPYLGFYEMTGKYLKGLLHREIILVLNPNKVCSESAVLAAALKWRLFENNVISDLEVVEETNFEVFSLFIDVLQSECVFSRALSLNAESSLGLFSLADKYICPNLETGVLALFFSQTSPENAALMCELASDLLCKPYLAKYATRVFLNGSSEALSEKALQCSVETLTMLISDSNLSLNKESQLFNFIERYKTQHGYDEARSLIPYVHFLQMDIEEFLDGPARSELLTDKEKSDFFLFKESNIISPSWHLSKKTFRVTKSVVNHVTIRINMNIFSFGSSYWSSMRHYDCLSQEFKVEQSVLLVSCHLKVHIGTGCLATVSVLDSKDYPLVVKSVSVETGVCCVAAVFDSQAVLFCKVLLAGDDELISHETLVYMVNVEGLLGEDLFEQPQQKLREELKPEERNLKKILREESNKEQTRTSFNANYKEQEKQCILKENIELIQQLKYKKSILLVSDDKPDIKSRISESTNTQAYFQDRNRSVPSSNLLTPLPDKVIQKMDEKQNYPEKRKLEIDAVNRPENKKKWTPLVWNSSDFVQIDKKRNNSFSRKPCKYGLRCRYGSRCKFIH</sequence>
<dbReference type="PROSITE" id="PS50103">
    <property type="entry name" value="ZF_C3H1"/>
    <property type="match status" value="1"/>
</dbReference>
<keyword evidence="1" id="KW-0862">Zinc</keyword>
<evidence type="ECO:0000256" key="1">
    <source>
        <dbReference type="PROSITE-ProRule" id="PRU00723"/>
    </source>
</evidence>
<evidence type="ECO:0000313" key="4">
    <source>
        <dbReference type="Proteomes" id="UP001187531"/>
    </source>
</evidence>
<dbReference type="AlphaFoldDB" id="A0AA88HC15"/>
<evidence type="ECO:0000313" key="3">
    <source>
        <dbReference type="EMBL" id="KAK2702781.1"/>
    </source>
</evidence>
<keyword evidence="1" id="KW-0479">Metal-binding</keyword>